<name>A0A2M4CF99_9DIPT</name>
<dbReference type="AlphaFoldDB" id="A0A2M4CF99"/>
<sequence length="70" mass="7688">MCCNIFCAMTIALFRTPHGVEGEALAVRPIISDLTTLTEPTAARLPRTTVSGCETRLNQGERRDKHTPFA</sequence>
<feature type="signal peptide" evidence="1">
    <location>
        <begin position="1"/>
        <end position="22"/>
    </location>
</feature>
<proteinExistence type="predicted"/>
<reference evidence="2" key="1">
    <citation type="submission" date="2018-01" db="EMBL/GenBank/DDBJ databases">
        <title>An insight into the sialome of Amazonian anophelines.</title>
        <authorList>
            <person name="Ribeiro J.M."/>
            <person name="Scarpassa V."/>
            <person name="Calvo E."/>
        </authorList>
    </citation>
    <scope>NUCLEOTIDE SEQUENCE</scope>
    <source>
        <tissue evidence="2">Salivary glands</tissue>
    </source>
</reference>
<accession>A0A2M4CF99</accession>
<organism evidence="2">
    <name type="scientific">Anopheles marajoara</name>
    <dbReference type="NCBI Taxonomy" id="58244"/>
    <lineage>
        <taxon>Eukaryota</taxon>
        <taxon>Metazoa</taxon>
        <taxon>Ecdysozoa</taxon>
        <taxon>Arthropoda</taxon>
        <taxon>Hexapoda</taxon>
        <taxon>Insecta</taxon>
        <taxon>Pterygota</taxon>
        <taxon>Neoptera</taxon>
        <taxon>Endopterygota</taxon>
        <taxon>Diptera</taxon>
        <taxon>Nematocera</taxon>
        <taxon>Culicoidea</taxon>
        <taxon>Culicidae</taxon>
        <taxon>Anophelinae</taxon>
        <taxon>Anopheles</taxon>
    </lineage>
</organism>
<feature type="chain" id="PRO_5014746883" evidence="1">
    <location>
        <begin position="23"/>
        <end position="70"/>
    </location>
</feature>
<protein>
    <submittedName>
        <fullName evidence="2">Putative secreted protein</fullName>
    </submittedName>
</protein>
<keyword evidence="1" id="KW-0732">Signal</keyword>
<evidence type="ECO:0000256" key="1">
    <source>
        <dbReference type="SAM" id="SignalP"/>
    </source>
</evidence>
<evidence type="ECO:0000313" key="2">
    <source>
        <dbReference type="EMBL" id="MBW63608.1"/>
    </source>
</evidence>
<dbReference type="EMBL" id="GGFJ01014467">
    <property type="protein sequence ID" value="MBW63608.1"/>
    <property type="molecule type" value="Transcribed_RNA"/>
</dbReference>